<dbReference type="GO" id="GO:0000978">
    <property type="term" value="F:RNA polymerase II cis-regulatory region sequence-specific DNA binding"/>
    <property type="evidence" value="ECO:0007669"/>
    <property type="project" value="TreeGrafter"/>
</dbReference>
<dbReference type="PROSITE" id="PS50157">
    <property type="entry name" value="ZINC_FINGER_C2H2_2"/>
    <property type="match status" value="4"/>
</dbReference>
<reference evidence="8" key="1">
    <citation type="submission" date="2021-04" db="EMBL/GenBank/DDBJ databases">
        <authorList>
            <consortium name="Wellcome Sanger Institute Data Sharing"/>
        </authorList>
    </citation>
    <scope>NUCLEOTIDE SEQUENCE [LARGE SCALE GENOMIC DNA]</scope>
</reference>
<dbReference type="Ensembl" id="ENSSTUT00000002767.1">
    <property type="protein sequence ID" value="ENSSTUP00000002597.1"/>
    <property type="gene ID" value="ENSSTUG00000001342.1"/>
</dbReference>
<feature type="region of interest" description="Disordered" evidence="6">
    <location>
        <begin position="136"/>
        <end position="156"/>
    </location>
</feature>
<reference evidence="8" key="2">
    <citation type="submission" date="2025-08" db="UniProtKB">
        <authorList>
            <consortium name="Ensembl"/>
        </authorList>
    </citation>
    <scope>IDENTIFICATION</scope>
</reference>
<protein>
    <recommendedName>
        <fullName evidence="7">C2H2-type domain-containing protein</fullName>
    </recommendedName>
</protein>
<dbReference type="FunFam" id="3.30.160.60:FF:001345">
    <property type="entry name" value="zinc finger protein 646"/>
    <property type="match status" value="1"/>
</dbReference>
<feature type="domain" description="C2H2-type" evidence="7">
    <location>
        <begin position="214"/>
        <end position="241"/>
    </location>
</feature>
<feature type="domain" description="C2H2-type" evidence="7">
    <location>
        <begin position="159"/>
        <end position="181"/>
    </location>
</feature>
<dbReference type="FunFam" id="3.30.160.60:FF:001155">
    <property type="entry name" value="Zinc finger 30C"/>
    <property type="match status" value="1"/>
</dbReference>
<dbReference type="GeneTree" id="ENSGT00940000164729"/>
<feature type="domain" description="C2H2-type" evidence="7">
    <location>
        <begin position="186"/>
        <end position="213"/>
    </location>
</feature>
<dbReference type="PANTHER" id="PTHR23235">
    <property type="entry name" value="KRUEPPEL-LIKE TRANSCRIPTION FACTOR"/>
    <property type="match status" value="1"/>
</dbReference>
<dbReference type="InParanoid" id="A0A673W223"/>
<proteinExistence type="predicted"/>
<evidence type="ECO:0000256" key="1">
    <source>
        <dbReference type="ARBA" id="ARBA00022723"/>
    </source>
</evidence>
<keyword evidence="2" id="KW-0677">Repeat</keyword>
<keyword evidence="1" id="KW-0479">Metal-binding</keyword>
<evidence type="ECO:0000313" key="9">
    <source>
        <dbReference type="Proteomes" id="UP000472277"/>
    </source>
</evidence>
<dbReference type="Proteomes" id="UP000472277">
    <property type="component" value="Chromosome 1"/>
</dbReference>
<keyword evidence="9" id="KW-1185">Reference proteome</keyword>
<feature type="region of interest" description="Disordered" evidence="6">
    <location>
        <begin position="26"/>
        <end position="114"/>
    </location>
</feature>
<dbReference type="PANTHER" id="PTHR23235:SF178">
    <property type="entry name" value="C2H2-TYPE DOMAIN-CONTAINING PROTEIN-RELATED"/>
    <property type="match status" value="1"/>
</dbReference>
<feature type="domain" description="C2H2-type" evidence="7">
    <location>
        <begin position="242"/>
        <end position="264"/>
    </location>
</feature>
<evidence type="ECO:0000256" key="2">
    <source>
        <dbReference type="ARBA" id="ARBA00022737"/>
    </source>
</evidence>
<evidence type="ECO:0000256" key="3">
    <source>
        <dbReference type="ARBA" id="ARBA00022771"/>
    </source>
</evidence>
<dbReference type="GO" id="GO:0000981">
    <property type="term" value="F:DNA-binding transcription factor activity, RNA polymerase II-specific"/>
    <property type="evidence" value="ECO:0007669"/>
    <property type="project" value="TreeGrafter"/>
</dbReference>
<sequence length="269" mass="29734">LRPCQLPPQPQKHPHRRHLPLCCVPQDLFQPPGPQEPPAHPFRDTASPLPRMRQGFPCLLPAQQPPSRPPKGEGANLWPLPAQLPQPGQLPAPSGDLPRPTSGGTSGGGSSGLNWDSGLDLTLLQAQGLVPNGLPKMNSLSFQGPSGSRSRGATGTKSHVCNQCGRGYLHASSLLNHKNSHKTGAYFCNSCQKEFPNLMSLKNHRRIHTEPKRFQCPDCGKSFRVSTQLICHRRIHTKEKPFSCQQCDKRFSSKSNLRHHQKVHWISLK</sequence>
<evidence type="ECO:0000256" key="4">
    <source>
        <dbReference type="ARBA" id="ARBA00022833"/>
    </source>
</evidence>
<dbReference type="Gene3D" id="3.30.160.60">
    <property type="entry name" value="Classic Zinc Finger"/>
    <property type="match status" value="3"/>
</dbReference>
<dbReference type="GO" id="GO:0008270">
    <property type="term" value="F:zinc ion binding"/>
    <property type="evidence" value="ECO:0007669"/>
    <property type="project" value="UniProtKB-KW"/>
</dbReference>
<reference evidence="8" key="3">
    <citation type="submission" date="2025-09" db="UniProtKB">
        <authorList>
            <consortium name="Ensembl"/>
        </authorList>
    </citation>
    <scope>IDENTIFICATION</scope>
</reference>
<dbReference type="AlphaFoldDB" id="A0A673W223"/>
<dbReference type="PROSITE" id="PS00028">
    <property type="entry name" value="ZINC_FINGER_C2H2_1"/>
    <property type="match status" value="4"/>
</dbReference>
<dbReference type="SUPFAM" id="SSF57667">
    <property type="entry name" value="beta-beta-alpha zinc fingers"/>
    <property type="match status" value="2"/>
</dbReference>
<organism evidence="8 9">
    <name type="scientific">Salmo trutta</name>
    <name type="common">Brown trout</name>
    <dbReference type="NCBI Taxonomy" id="8032"/>
    <lineage>
        <taxon>Eukaryota</taxon>
        <taxon>Metazoa</taxon>
        <taxon>Chordata</taxon>
        <taxon>Craniata</taxon>
        <taxon>Vertebrata</taxon>
        <taxon>Euteleostomi</taxon>
        <taxon>Actinopterygii</taxon>
        <taxon>Neopterygii</taxon>
        <taxon>Teleostei</taxon>
        <taxon>Protacanthopterygii</taxon>
        <taxon>Salmoniformes</taxon>
        <taxon>Salmonidae</taxon>
        <taxon>Salmoninae</taxon>
        <taxon>Salmo</taxon>
    </lineage>
</organism>
<evidence type="ECO:0000256" key="5">
    <source>
        <dbReference type="PROSITE-ProRule" id="PRU00042"/>
    </source>
</evidence>
<evidence type="ECO:0000313" key="8">
    <source>
        <dbReference type="Ensembl" id="ENSSTUP00000002597.1"/>
    </source>
</evidence>
<keyword evidence="3 5" id="KW-0863">Zinc-finger</keyword>
<evidence type="ECO:0000256" key="6">
    <source>
        <dbReference type="SAM" id="MobiDB-lite"/>
    </source>
</evidence>
<accession>A0A673W223</accession>
<dbReference type="SMART" id="SM00355">
    <property type="entry name" value="ZnF_C2H2"/>
    <property type="match status" value="4"/>
</dbReference>
<dbReference type="InterPro" id="IPR036236">
    <property type="entry name" value="Znf_C2H2_sf"/>
</dbReference>
<name>A0A673W223_SALTR</name>
<dbReference type="OMA" id="WTHESPI"/>
<feature type="compositionally biased region" description="Pro residues" evidence="6">
    <location>
        <begin position="31"/>
        <end position="40"/>
    </location>
</feature>
<dbReference type="InterPro" id="IPR013087">
    <property type="entry name" value="Znf_C2H2_type"/>
</dbReference>
<evidence type="ECO:0000259" key="7">
    <source>
        <dbReference type="PROSITE" id="PS50157"/>
    </source>
</evidence>
<feature type="compositionally biased region" description="Polar residues" evidence="6">
    <location>
        <begin position="138"/>
        <end position="156"/>
    </location>
</feature>
<dbReference type="Pfam" id="PF00096">
    <property type="entry name" value="zf-C2H2"/>
    <property type="match status" value="3"/>
</dbReference>
<keyword evidence="4" id="KW-0862">Zinc</keyword>